<feature type="transmembrane region" description="Helical" evidence="9">
    <location>
        <begin position="342"/>
        <end position="359"/>
    </location>
</feature>
<sequence>MSEIRSRPSSTHDPSYVNLLVEDTMTDPNNHSKADHLDDNLNPLVSSSANTSDQQENDQDFPKTRLFGYSFNTVVLVTHFNIFLYSAAFWIQNAVFPYLSKELGADPVVFGYLQTTFALVQLAGGPLFGRFGDLFGSRLAMMLSFWAAASTYFLLGVSTNMPLLFLSRLPSVFMHAMQAGQMIVTDVCSSKQRADALGKLGISYGVGMVVGPVAGGLIAKYFSLEKAAFAACILSFISIILIYMYIPRTVKKVTHTDSDKNVFNIKKIIDLLKAPGAMFLISIKIATGIPMGIFQSMFSIVALDLFKLPPEQNSYIMSYIGVMAMIVQGIGIGVVTKKFSELNILFGSAFTLAVSYLLLSFTSTVLEMCLVFIPMTIGLTFQNVITTSALTHTVSDADTGAMLGLSMAVNSLIRSLSPTIGGYMLASYGFESFGYLGFVTCMAVTLVLFWKKRSTPD</sequence>
<dbReference type="Proteomes" id="UP000076420">
    <property type="component" value="Unassembled WGS sequence"/>
</dbReference>
<evidence type="ECO:0000256" key="2">
    <source>
        <dbReference type="ARBA" id="ARBA00022475"/>
    </source>
</evidence>
<keyword evidence="4 9" id="KW-1133">Transmembrane helix</keyword>
<feature type="transmembrane region" description="Helical" evidence="9">
    <location>
        <begin position="143"/>
        <end position="166"/>
    </location>
</feature>
<dbReference type="GO" id="GO:0016324">
    <property type="term" value="C:apical plasma membrane"/>
    <property type="evidence" value="ECO:0007669"/>
    <property type="project" value="UniProtKB-SubCell"/>
</dbReference>
<proteinExistence type="predicted"/>
<evidence type="ECO:0000256" key="1">
    <source>
        <dbReference type="ARBA" id="ARBA00004424"/>
    </source>
</evidence>
<evidence type="ECO:0000256" key="9">
    <source>
        <dbReference type="SAM" id="Phobius"/>
    </source>
</evidence>
<dbReference type="VEuPathDB" id="VectorBase:BGLAX_043736"/>
<dbReference type="SUPFAM" id="SSF103473">
    <property type="entry name" value="MFS general substrate transporter"/>
    <property type="match status" value="1"/>
</dbReference>
<dbReference type="VEuPathDB" id="VectorBase:BGLB031984"/>
<comment type="function">
    <text evidence="7">May act as a transporter of organic cations based on a proton efflux antiport mechanism. May play a role in the transport of chloroquine and quinidine-related compounds in kidney. Plays a role in the regulation of lipid metabolism.</text>
</comment>
<feature type="transmembrane region" description="Helical" evidence="9">
    <location>
        <begin position="315"/>
        <end position="335"/>
    </location>
</feature>
<dbReference type="InterPro" id="IPR036259">
    <property type="entry name" value="MFS_trans_sf"/>
</dbReference>
<feature type="transmembrane region" description="Helical" evidence="9">
    <location>
        <begin position="228"/>
        <end position="246"/>
    </location>
</feature>
<feature type="transmembrane region" description="Helical" evidence="9">
    <location>
        <begin position="201"/>
        <end position="222"/>
    </location>
</feature>
<dbReference type="GO" id="GO:0005635">
    <property type="term" value="C:nuclear envelope"/>
    <property type="evidence" value="ECO:0007669"/>
    <property type="project" value="TreeGrafter"/>
</dbReference>
<feature type="compositionally biased region" description="Basic and acidic residues" evidence="8">
    <location>
        <begin position="30"/>
        <end position="39"/>
    </location>
</feature>
<keyword evidence="2" id="KW-1003">Cell membrane</keyword>
<evidence type="ECO:0000256" key="4">
    <source>
        <dbReference type="ARBA" id="ARBA00022989"/>
    </source>
</evidence>
<feature type="transmembrane region" description="Helical" evidence="9">
    <location>
        <begin position="276"/>
        <end position="303"/>
    </location>
</feature>
<organism evidence="11 12">
    <name type="scientific">Biomphalaria glabrata</name>
    <name type="common">Bloodfluke planorb</name>
    <name type="synonym">Freshwater snail</name>
    <dbReference type="NCBI Taxonomy" id="6526"/>
    <lineage>
        <taxon>Eukaryota</taxon>
        <taxon>Metazoa</taxon>
        <taxon>Spiralia</taxon>
        <taxon>Lophotrochozoa</taxon>
        <taxon>Mollusca</taxon>
        <taxon>Gastropoda</taxon>
        <taxon>Heterobranchia</taxon>
        <taxon>Euthyneura</taxon>
        <taxon>Panpulmonata</taxon>
        <taxon>Hygrophila</taxon>
        <taxon>Lymnaeoidea</taxon>
        <taxon>Planorbidae</taxon>
        <taxon>Biomphalaria</taxon>
    </lineage>
</organism>
<dbReference type="InterPro" id="IPR011701">
    <property type="entry name" value="MFS"/>
</dbReference>
<reference evidence="11" key="1">
    <citation type="submission" date="2020-05" db="UniProtKB">
        <authorList>
            <consortium name="EnsemblMetazoa"/>
        </authorList>
    </citation>
    <scope>IDENTIFICATION</scope>
    <source>
        <strain evidence="11">BB02</strain>
    </source>
</reference>
<comment type="subcellular location">
    <subcellularLocation>
        <location evidence="1">Apical cell membrane</location>
        <topology evidence="1">Multi-pass membrane protein</topology>
    </subcellularLocation>
</comment>
<dbReference type="Pfam" id="PF07690">
    <property type="entry name" value="MFS_1"/>
    <property type="match status" value="1"/>
</dbReference>
<evidence type="ECO:0000256" key="7">
    <source>
        <dbReference type="ARBA" id="ARBA00093348"/>
    </source>
</evidence>
<dbReference type="GO" id="GO:0022857">
    <property type="term" value="F:transmembrane transporter activity"/>
    <property type="evidence" value="ECO:0007669"/>
    <property type="project" value="InterPro"/>
</dbReference>
<dbReference type="PROSITE" id="PS50850">
    <property type="entry name" value="MFS"/>
    <property type="match status" value="1"/>
</dbReference>
<dbReference type="InterPro" id="IPR001958">
    <property type="entry name" value="Tet-R_TetA/multi-R_MdtG-like"/>
</dbReference>
<feature type="transmembrane region" description="Helical" evidence="9">
    <location>
        <begin position="66"/>
        <end position="91"/>
    </location>
</feature>
<evidence type="ECO:0000256" key="6">
    <source>
        <dbReference type="ARBA" id="ARBA00078639"/>
    </source>
</evidence>
<evidence type="ECO:0000313" key="11">
    <source>
        <dbReference type="EnsemblMetazoa" id="BGLB031984-PA"/>
    </source>
</evidence>
<dbReference type="AlphaFoldDB" id="A0A2C9LKA5"/>
<evidence type="ECO:0000256" key="3">
    <source>
        <dbReference type="ARBA" id="ARBA00022692"/>
    </source>
</evidence>
<dbReference type="PANTHER" id="PTHR24002">
    <property type="entry name" value="SOLUTE CARRIER FAMILY 22 MEMBER 18"/>
    <property type="match status" value="1"/>
</dbReference>
<dbReference type="CDD" id="cd17331">
    <property type="entry name" value="MFS_SLC22A18"/>
    <property type="match status" value="1"/>
</dbReference>
<dbReference type="KEGG" id="bgt:106066882"/>
<gene>
    <name evidence="11" type="primary">106066882</name>
</gene>
<name>A0A2C9LKA5_BIOGL</name>
<feature type="transmembrane region" description="Helical" evidence="9">
    <location>
        <begin position="433"/>
        <end position="450"/>
    </location>
</feature>
<evidence type="ECO:0000256" key="8">
    <source>
        <dbReference type="SAM" id="MobiDB-lite"/>
    </source>
</evidence>
<keyword evidence="3 9" id="KW-0812">Transmembrane</keyword>
<protein>
    <recommendedName>
        <fullName evidence="6">Organic cation transporter-like protein 2</fullName>
    </recommendedName>
</protein>
<dbReference type="Gene3D" id="1.20.1250.20">
    <property type="entry name" value="MFS general substrate transporter like domains"/>
    <property type="match status" value="1"/>
</dbReference>
<evidence type="ECO:0000259" key="10">
    <source>
        <dbReference type="PROSITE" id="PS50850"/>
    </source>
</evidence>
<dbReference type="PRINTS" id="PR01035">
    <property type="entry name" value="TCRTETA"/>
</dbReference>
<accession>A0A2C9LKA5</accession>
<dbReference type="PANTHER" id="PTHR24002:SF3">
    <property type="entry name" value="SOLUTE CARRIER FAMILY 22 MEMBER 18"/>
    <property type="match status" value="1"/>
</dbReference>
<feature type="compositionally biased region" description="Polar residues" evidence="8">
    <location>
        <begin position="43"/>
        <end position="54"/>
    </location>
</feature>
<keyword evidence="5 9" id="KW-0472">Membrane</keyword>
<dbReference type="OrthoDB" id="440553at2759"/>
<dbReference type="InterPro" id="IPR020846">
    <property type="entry name" value="MFS_dom"/>
</dbReference>
<dbReference type="EnsemblMetazoa" id="BGLB031984-RA">
    <property type="protein sequence ID" value="BGLB031984-PA"/>
    <property type="gene ID" value="BGLB031984"/>
</dbReference>
<dbReference type="FunFam" id="1.20.1250.20:FF:000297">
    <property type="entry name" value="Solute carrier family 22 member 18"/>
    <property type="match status" value="1"/>
</dbReference>
<feature type="domain" description="Major facilitator superfamily (MFS) profile" evidence="10">
    <location>
        <begin position="74"/>
        <end position="455"/>
    </location>
</feature>
<evidence type="ECO:0000313" key="12">
    <source>
        <dbReference type="Proteomes" id="UP000076420"/>
    </source>
</evidence>
<feature type="region of interest" description="Disordered" evidence="8">
    <location>
        <begin position="21"/>
        <end position="59"/>
    </location>
</feature>
<evidence type="ECO:0000256" key="5">
    <source>
        <dbReference type="ARBA" id="ARBA00023136"/>
    </source>
</evidence>